<sequence>MTGTITDIYQALLSQLNITWPTTADVTLSGADPVIDSVFRIGECTAAVLGAQAAGVAEIWRRRSGERQQVSINALAGALAAYSVGYQSQHGYAIPQPEPSYPLVQLYPARDNRWIMLHGAFPLLRNGLQNLLDCTMNPTDIANKVAGWDAFALEQAIADQGLCGAVARSYPEWLASEQGQAIAATPIIEIIKIGDSAPEPFAPAQPGDRPLSGTKVLDLTHVIAGPTIGKTLAEQGAEVMRITSPTQPALPPFDVDTGHGKLEALLTLTNANDAATLRELIGQSDVFVESYRPGSMTKLGFSPQTVAAIRPGSIYVSVNCYGWAGPWQYRPGWEQLAQVATGMTLAQGTPDNPQLQSVYPNDYVTGFLGALGTLMALLRRADEGGSYHVRVALCRTAMWMQEQGRIDKAHLPPPAIAPAEIAHYLRTHENPAFGPLTFLGPVLDYAATRSGWDVPTMPLGANLARWPIKAGGLGGEELRHTQADGFSAADLP</sequence>
<dbReference type="Gene3D" id="3.40.50.10540">
    <property type="entry name" value="Crotonobetainyl-coa:carnitine coa-transferase, domain 1"/>
    <property type="match status" value="2"/>
</dbReference>
<dbReference type="SUPFAM" id="SSF89796">
    <property type="entry name" value="CoA-transferase family III (CaiB/BaiF)"/>
    <property type="match status" value="2"/>
</dbReference>
<organism evidence="1 2">
    <name type="scientific">Magnetospirillum sulfuroxidans</name>
    <dbReference type="NCBI Taxonomy" id="611300"/>
    <lineage>
        <taxon>Bacteria</taxon>
        <taxon>Pseudomonadati</taxon>
        <taxon>Pseudomonadota</taxon>
        <taxon>Alphaproteobacteria</taxon>
        <taxon>Rhodospirillales</taxon>
        <taxon>Rhodospirillaceae</taxon>
        <taxon>Magnetospirillum</taxon>
    </lineage>
</organism>
<evidence type="ECO:0000313" key="2">
    <source>
        <dbReference type="Proteomes" id="UP000680714"/>
    </source>
</evidence>
<protein>
    <submittedName>
        <fullName evidence="1">CoA transferase</fullName>
    </submittedName>
</protein>
<gene>
    <name evidence="1" type="ORF">KEC16_06590</name>
</gene>
<dbReference type="PANTHER" id="PTHR48229">
    <property type="entry name" value="CAIB/BAIF FAMILY ENZYME (AFU_ORTHOLOGUE AFUA_1G05360)-RELATED"/>
    <property type="match status" value="1"/>
</dbReference>
<dbReference type="RefSeq" id="WP_211547082.1">
    <property type="nucleotide sequence ID" value="NZ_JAGTUF010000004.1"/>
</dbReference>
<dbReference type="Pfam" id="PF02515">
    <property type="entry name" value="CoA_transf_3"/>
    <property type="match status" value="1"/>
</dbReference>
<dbReference type="PANTHER" id="PTHR48229:SF1">
    <property type="entry name" value="ALPHA METHYLACYL-COA RACEMASE-RELATED"/>
    <property type="match status" value="1"/>
</dbReference>
<name>A0ABS5IAD8_9PROT</name>
<dbReference type="GO" id="GO:0016740">
    <property type="term" value="F:transferase activity"/>
    <property type="evidence" value="ECO:0007669"/>
    <property type="project" value="UniProtKB-KW"/>
</dbReference>
<dbReference type="InterPro" id="IPR052985">
    <property type="entry name" value="CoA-trans_III_biosynth/detox"/>
</dbReference>
<dbReference type="Gene3D" id="3.30.1540.10">
    <property type="entry name" value="formyl-coa transferase, domain 3"/>
    <property type="match status" value="1"/>
</dbReference>
<comment type="caution">
    <text evidence="1">The sequence shown here is derived from an EMBL/GenBank/DDBJ whole genome shotgun (WGS) entry which is preliminary data.</text>
</comment>
<keyword evidence="2" id="KW-1185">Reference proteome</keyword>
<dbReference type="InterPro" id="IPR023606">
    <property type="entry name" value="CoA-Trfase_III_dom_1_sf"/>
</dbReference>
<evidence type="ECO:0000313" key="1">
    <source>
        <dbReference type="EMBL" id="MBR9971375.1"/>
    </source>
</evidence>
<dbReference type="InterPro" id="IPR003673">
    <property type="entry name" value="CoA-Trfase_fam_III"/>
</dbReference>
<proteinExistence type="predicted"/>
<accession>A0ABS5IAD8</accession>
<keyword evidence="1" id="KW-0808">Transferase</keyword>
<dbReference type="Proteomes" id="UP000680714">
    <property type="component" value="Unassembled WGS sequence"/>
</dbReference>
<dbReference type="EMBL" id="JAGTUF010000004">
    <property type="protein sequence ID" value="MBR9971375.1"/>
    <property type="molecule type" value="Genomic_DNA"/>
</dbReference>
<reference evidence="1 2" key="1">
    <citation type="submission" date="2021-04" db="EMBL/GenBank/DDBJ databases">
        <title>Magnetospirillum sulfuroxidans sp. nov., a facultative chemolithoautotrophic sulfur-oxidizing alphaproteobacterium isolated from freshwater sediment and proposals for Paramagetospirillum gen. nov., and Magnetospirillaceae fam. nov.</title>
        <authorList>
            <person name="Koziaeva V."/>
            <person name="Geelhoed J.S."/>
            <person name="Sorokin D.Y."/>
            <person name="Grouzdev D.S."/>
        </authorList>
    </citation>
    <scope>NUCLEOTIDE SEQUENCE [LARGE SCALE GENOMIC DNA]</scope>
    <source>
        <strain evidence="1 2">J10</strain>
    </source>
</reference>
<dbReference type="InterPro" id="IPR044855">
    <property type="entry name" value="CoA-Trfase_III_dom3_sf"/>
</dbReference>